<dbReference type="InterPro" id="IPR013057">
    <property type="entry name" value="AA_transpt_TM"/>
</dbReference>
<evidence type="ECO:0000256" key="2">
    <source>
        <dbReference type="ARBA" id="ARBA00008066"/>
    </source>
</evidence>
<evidence type="ECO:0000256" key="4">
    <source>
        <dbReference type="ARBA" id="ARBA00022692"/>
    </source>
</evidence>
<evidence type="ECO:0000256" key="8">
    <source>
        <dbReference type="SAM" id="MobiDB-lite"/>
    </source>
</evidence>
<keyword evidence="7 9" id="KW-0472">Membrane</keyword>
<name>A0A507DTY1_9FUNG</name>
<dbReference type="Proteomes" id="UP000318582">
    <property type="component" value="Unassembled WGS sequence"/>
</dbReference>
<dbReference type="PANTHER" id="PTHR22950">
    <property type="entry name" value="AMINO ACID TRANSPORTER"/>
    <property type="match status" value="1"/>
</dbReference>
<dbReference type="STRING" id="109895.A0A507DTY1"/>
<feature type="transmembrane region" description="Helical" evidence="9">
    <location>
        <begin position="419"/>
        <end position="438"/>
    </location>
</feature>
<sequence length="482" mass="51655">MTSKSSQARSPGTIDVHDDISLPPQSPQHGGESWDDFEMDFDEEEHELLGLNASEGEFSGPVPRPPERAESTVWDATFNFTNSIVGAGIIGLPYSFYQAGFISGVALLFALTYVVDWTVNLLIKDAKMAGTNSYQDLQCVVGDSPLDVHEFVLIRSKHPAYAVIVGDTLPLVLSHVVSPTNFLYPILSSRRVMITLCTLFVSLPLSLFRDVSALAKTSAVSLAAIVFIIVAVLVAGPGLPADQKGAAEAISVLRPGLFQAIGVISFAFVCHHNTFLIYGSLKKPTMDRFAVVTRLSTGLSLLSCLILACGGYLVFTNKTHANILNNFPPDHVLINIARVAFGANMFLTFPLECFVCREVIYNYVWAHPSAPDSISHLEVNNAVDTKTHVAITAGLSLSAMGIALATCDLGFLLELTGGFAATVLAYILPAACYIKLASGPTLSWKKAGPLACIAFGGIVMVLSTFLTISSLFEEGEKKQCVG</sequence>
<evidence type="ECO:0000313" key="11">
    <source>
        <dbReference type="EMBL" id="TPX54398.1"/>
    </source>
</evidence>
<dbReference type="PANTHER" id="PTHR22950:SF458">
    <property type="entry name" value="SODIUM-COUPLED NEUTRAL AMINO ACID TRANSPORTER 11-RELATED"/>
    <property type="match status" value="1"/>
</dbReference>
<evidence type="ECO:0000313" key="12">
    <source>
        <dbReference type="Proteomes" id="UP000318582"/>
    </source>
</evidence>
<keyword evidence="6 9" id="KW-1133">Transmembrane helix</keyword>
<feature type="region of interest" description="Disordered" evidence="8">
    <location>
        <begin position="1"/>
        <end position="39"/>
    </location>
</feature>
<organism evidence="11 12">
    <name type="scientific">Powellomyces hirtus</name>
    <dbReference type="NCBI Taxonomy" id="109895"/>
    <lineage>
        <taxon>Eukaryota</taxon>
        <taxon>Fungi</taxon>
        <taxon>Fungi incertae sedis</taxon>
        <taxon>Chytridiomycota</taxon>
        <taxon>Chytridiomycota incertae sedis</taxon>
        <taxon>Chytridiomycetes</taxon>
        <taxon>Spizellomycetales</taxon>
        <taxon>Powellomycetaceae</taxon>
        <taxon>Powellomyces</taxon>
    </lineage>
</organism>
<evidence type="ECO:0000256" key="6">
    <source>
        <dbReference type="ARBA" id="ARBA00022989"/>
    </source>
</evidence>
<feature type="transmembrane region" description="Helical" evidence="9">
    <location>
        <begin position="291"/>
        <end position="315"/>
    </location>
</feature>
<accession>A0A507DTY1</accession>
<dbReference type="AlphaFoldDB" id="A0A507DTY1"/>
<dbReference type="GO" id="GO:0015179">
    <property type="term" value="F:L-amino acid transmembrane transporter activity"/>
    <property type="evidence" value="ECO:0007669"/>
    <property type="project" value="TreeGrafter"/>
</dbReference>
<feature type="domain" description="Amino acid transporter transmembrane" evidence="10">
    <location>
        <begin position="70"/>
        <end position="468"/>
    </location>
</feature>
<comment type="subcellular location">
    <subcellularLocation>
        <location evidence="1">Membrane</location>
        <topology evidence="1">Multi-pass membrane protein</topology>
    </subcellularLocation>
</comment>
<evidence type="ECO:0000256" key="7">
    <source>
        <dbReference type="ARBA" id="ARBA00023136"/>
    </source>
</evidence>
<feature type="transmembrane region" description="Helical" evidence="9">
    <location>
        <begin position="73"/>
        <end position="94"/>
    </location>
</feature>
<keyword evidence="3" id="KW-0813">Transport</keyword>
<dbReference type="EMBL" id="QEAQ01000157">
    <property type="protein sequence ID" value="TPX54398.1"/>
    <property type="molecule type" value="Genomic_DNA"/>
</dbReference>
<feature type="transmembrane region" description="Helical" evidence="9">
    <location>
        <begin position="257"/>
        <end position="279"/>
    </location>
</feature>
<reference evidence="11 12" key="1">
    <citation type="journal article" date="2019" name="Sci. Rep.">
        <title>Comparative genomics of chytrid fungi reveal insights into the obligate biotrophic and pathogenic lifestyle of Synchytrium endobioticum.</title>
        <authorList>
            <person name="van de Vossenberg B.T.L.H."/>
            <person name="Warris S."/>
            <person name="Nguyen H.D.T."/>
            <person name="van Gent-Pelzer M.P.E."/>
            <person name="Joly D.L."/>
            <person name="van de Geest H.C."/>
            <person name="Bonants P.J.M."/>
            <person name="Smith D.S."/>
            <person name="Levesque C.A."/>
            <person name="van der Lee T.A.J."/>
        </authorList>
    </citation>
    <scope>NUCLEOTIDE SEQUENCE [LARGE SCALE GENOMIC DNA]</scope>
    <source>
        <strain evidence="11 12">CBS 809.83</strain>
    </source>
</reference>
<keyword evidence="4 9" id="KW-0812">Transmembrane</keyword>
<comment type="caution">
    <text evidence="11">The sequence shown here is derived from an EMBL/GenBank/DDBJ whole genome shotgun (WGS) entry which is preliminary data.</text>
</comment>
<evidence type="ECO:0000256" key="5">
    <source>
        <dbReference type="ARBA" id="ARBA00022970"/>
    </source>
</evidence>
<feature type="transmembrane region" description="Helical" evidence="9">
    <location>
        <begin position="335"/>
        <end position="355"/>
    </location>
</feature>
<dbReference type="GO" id="GO:0005783">
    <property type="term" value="C:endoplasmic reticulum"/>
    <property type="evidence" value="ECO:0007669"/>
    <property type="project" value="TreeGrafter"/>
</dbReference>
<keyword evidence="5" id="KW-0029">Amino-acid transport</keyword>
<evidence type="ECO:0000256" key="1">
    <source>
        <dbReference type="ARBA" id="ARBA00004141"/>
    </source>
</evidence>
<proteinExistence type="inferred from homology"/>
<evidence type="ECO:0000256" key="3">
    <source>
        <dbReference type="ARBA" id="ARBA00022448"/>
    </source>
</evidence>
<protein>
    <recommendedName>
        <fullName evidence="10">Amino acid transporter transmembrane domain-containing protein</fullName>
    </recommendedName>
</protein>
<feature type="compositionally biased region" description="Polar residues" evidence="8">
    <location>
        <begin position="1"/>
        <end position="10"/>
    </location>
</feature>
<evidence type="ECO:0000256" key="9">
    <source>
        <dbReference type="SAM" id="Phobius"/>
    </source>
</evidence>
<comment type="similarity">
    <text evidence="2">Belongs to the amino acid/polyamine transporter 2 family.</text>
</comment>
<feature type="transmembrane region" description="Helical" evidence="9">
    <location>
        <begin position="389"/>
        <end position="413"/>
    </location>
</feature>
<feature type="transmembrane region" description="Helical" evidence="9">
    <location>
        <begin position="100"/>
        <end position="123"/>
    </location>
</feature>
<dbReference type="GO" id="GO:0016020">
    <property type="term" value="C:membrane"/>
    <property type="evidence" value="ECO:0007669"/>
    <property type="project" value="UniProtKB-SubCell"/>
</dbReference>
<dbReference type="Pfam" id="PF01490">
    <property type="entry name" value="Aa_trans"/>
    <property type="match status" value="1"/>
</dbReference>
<evidence type="ECO:0000259" key="10">
    <source>
        <dbReference type="Pfam" id="PF01490"/>
    </source>
</evidence>
<keyword evidence="12" id="KW-1185">Reference proteome</keyword>
<feature type="transmembrane region" description="Helical" evidence="9">
    <location>
        <begin position="220"/>
        <end position="237"/>
    </location>
</feature>
<feature type="transmembrane region" description="Helical" evidence="9">
    <location>
        <begin position="450"/>
        <end position="472"/>
    </location>
</feature>
<gene>
    <name evidence="11" type="ORF">PhCBS80983_g05939</name>
</gene>